<sequence length="333" mass="37962">MVSATEARRSESNRRTRPNAGASSIMNTEIDVNTFENERIIPTIPRERPNQSVTARERLAQPNTVRGRPIQPSVIRVIPKNQLESTSGTGRPETNQRSRPNMDESTIWDEMIKLVNSRPNEPNIIQDELADREFATKPNSRLQYRPPPGRGRTATIDRNCSIIYETPFSDGDDDVALENEWINFKIQFNKTYPTATEEYLRKQNFFVNRNFVLQFNREYSLGLRTFTLKINAYADLLSGEFNQLLNGFRGGNTRTVEPYNQPVSYIPSLNVKKPKRIDWTELGAVTSVKDQGKCGSCHAFAAVSEVSVCFTFHVEVLLRREQSKARSLEKPAS</sequence>
<dbReference type="GO" id="GO:0006508">
    <property type="term" value="P:proteolysis"/>
    <property type="evidence" value="ECO:0007669"/>
    <property type="project" value="InterPro"/>
</dbReference>
<evidence type="ECO:0000313" key="4">
    <source>
        <dbReference type="Proteomes" id="UP000051574"/>
    </source>
</evidence>
<dbReference type="Gene3D" id="3.90.70.10">
    <property type="entry name" value="Cysteine proteinases"/>
    <property type="match status" value="1"/>
</dbReference>
<dbReference type="OrthoDB" id="5855924at2759"/>
<gene>
    <name evidence="3" type="ORF">AMK59_98</name>
</gene>
<dbReference type="InterPro" id="IPR000668">
    <property type="entry name" value="Peptidase_C1A_C"/>
</dbReference>
<comment type="caution">
    <text evidence="3">The sequence shown here is derived from an EMBL/GenBank/DDBJ whole genome shotgun (WGS) entry which is preliminary data.</text>
</comment>
<name>A0A0T6B9V1_9SCAR</name>
<dbReference type="AlphaFoldDB" id="A0A0T6B9V1"/>
<feature type="compositionally biased region" description="Basic and acidic residues" evidence="1">
    <location>
        <begin position="1"/>
        <end position="14"/>
    </location>
</feature>
<dbReference type="EMBL" id="LJIG01002825">
    <property type="protein sequence ID" value="KRT84115.1"/>
    <property type="molecule type" value="Genomic_DNA"/>
</dbReference>
<evidence type="ECO:0000259" key="2">
    <source>
        <dbReference type="SMART" id="SM00848"/>
    </source>
</evidence>
<feature type="region of interest" description="Disordered" evidence="1">
    <location>
        <begin position="59"/>
        <end position="102"/>
    </location>
</feature>
<dbReference type="InterPro" id="IPR013201">
    <property type="entry name" value="Prot_inhib_I29"/>
</dbReference>
<evidence type="ECO:0000256" key="1">
    <source>
        <dbReference type="SAM" id="MobiDB-lite"/>
    </source>
</evidence>
<reference evidence="3 4" key="1">
    <citation type="submission" date="2015-09" db="EMBL/GenBank/DDBJ databases">
        <title>Draft genome of the scarab beetle Oryctes borbonicus.</title>
        <authorList>
            <person name="Meyer J.M."/>
            <person name="Markov G.V."/>
            <person name="Baskaran P."/>
            <person name="Herrmann M."/>
            <person name="Sommer R.J."/>
            <person name="Roedelsperger C."/>
        </authorList>
    </citation>
    <scope>NUCLEOTIDE SEQUENCE [LARGE SCALE GENOMIC DNA]</scope>
    <source>
        <strain evidence="3">OB123</strain>
        <tissue evidence="3">Whole animal</tissue>
    </source>
</reference>
<feature type="domain" description="Cathepsin propeptide inhibitor" evidence="2">
    <location>
        <begin position="181"/>
        <end position="241"/>
    </location>
</feature>
<keyword evidence="4" id="KW-1185">Reference proteome</keyword>
<dbReference type="GO" id="GO:0008234">
    <property type="term" value="F:cysteine-type peptidase activity"/>
    <property type="evidence" value="ECO:0007669"/>
    <property type="project" value="InterPro"/>
</dbReference>
<dbReference type="SMART" id="SM00848">
    <property type="entry name" value="Inhibitor_I29"/>
    <property type="match status" value="1"/>
</dbReference>
<accession>A0A0T6B9V1</accession>
<dbReference type="SUPFAM" id="SSF54001">
    <property type="entry name" value="Cysteine proteinases"/>
    <property type="match status" value="1"/>
</dbReference>
<evidence type="ECO:0000313" key="3">
    <source>
        <dbReference type="EMBL" id="KRT84115.1"/>
    </source>
</evidence>
<dbReference type="Gene3D" id="1.10.287.2250">
    <property type="match status" value="1"/>
</dbReference>
<dbReference type="Pfam" id="PF00112">
    <property type="entry name" value="Peptidase_C1"/>
    <property type="match status" value="1"/>
</dbReference>
<dbReference type="Proteomes" id="UP000051574">
    <property type="component" value="Unassembled WGS sequence"/>
</dbReference>
<protein>
    <submittedName>
        <fullName evidence="3">Peptidase</fullName>
    </submittedName>
</protein>
<feature type="region of interest" description="Disordered" evidence="1">
    <location>
        <begin position="1"/>
        <end position="27"/>
    </location>
</feature>
<proteinExistence type="predicted"/>
<dbReference type="Pfam" id="PF08246">
    <property type="entry name" value="Inhibitor_I29"/>
    <property type="match status" value="1"/>
</dbReference>
<dbReference type="InterPro" id="IPR038765">
    <property type="entry name" value="Papain-like_cys_pep_sf"/>
</dbReference>
<organism evidence="3 4">
    <name type="scientific">Oryctes borbonicus</name>
    <dbReference type="NCBI Taxonomy" id="1629725"/>
    <lineage>
        <taxon>Eukaryota</taxon>
        <taxon>Metazoa</taxon>
        <taxon>Ecdysozoa</taxon>
        <taxon>Arthropoda</taxon>
        <taxon>Hexapoda</taxon>
        <taxon>Insecta</taxon>
        <taxon>Pterygota</taxon>
        <taxon>Neoptera</taxon>
        <taxon>Endopterygota</taxon>
        <taxon>Coleoptera</taxon>
        <taxon>Polyphaga</taxon>
        <taxon>Scarabaeiformia</taxon>
        <taxon>Scarabaeidae</taxon>
        <taxon>Dynastinae</taxon>
        <taxon>Oryctes</taxon>
    </lineage>
</organism>
<feature type="compositionally biased region" description="Polar residues" evidence="1">
    <location>
        <begin position="82"/>
        <end position="93"/>
    </location>
</feature>